<feature type="compositionally biased region" description="Basic and acidic residues" evidence="1">
    <location>
        <begin position="18"/>
        <end position="47"/>
    </location>
</feature>
<accession>A0A7S3DA79</accession>
<evidence type="ECO:0000256" key="1">
    <source>
        <dbReference type="SAM" id="MobiDB-lite"/>
    </source>
</evidence>
<sequence length="394" mass="45320">MEKISRRRAERSCMVAKSEPEGGVRVEGEGRRSTGNGHGREKSETQGRNKARRSNGEGSRMVFEEEGEDEEDENEEEREELYKKAKENRKDLLEWDTPVEGCKCRELLQPVIDEVTADDFDGANKVRRAGFVLKNVDPECHCFINTELKWEKAVVLLLRYFLEKDCSQAKVGSALFDWASESTVKLNLFFYAWIEWKRRREIGQTLLGVVAAARVPKRNTIEAFVKEIKKRCGDERRKTEFWIASGTKGRIHSKPPPPPSELFFIISTELWVPLLQYRSDAPEYDTNLLRFSEFSPLMGSVHKETNLFLGHVAPQKVYACIRDRMLTLVDGVSKLDKEQERKQKSGSKTVKETLMPGENIFISIARATLENKDVNKNARIDFSKFDLTSLKHKH</sequence>
<proteinExistence type="predicted"/>
<feature type="compositionally biased region" description="Acidic residues" evidence="1">
    <location>
        <begin position="64"/>
        <end position="79"/>
    </location>
</feature>
<protein>
    <submittedName>
        <fullName evidence="2">Uncharacterized protein</fullName>
    </submittedName>
</protein>
<name>A0A7S3DA79_9EUKA</name>
<organism evidence="2">
    <name type="scientific">Palpitomonas bilix</name>
    <dbReference type="NCBI Taxonomy" id="652834"/>
    <lineage>
        <taxon>Eukaryota</taxon>
        <taxon>Eukaryota incertae sedis</taxon>
    </lineage>
</organism>
<reference evidence="2" key="1">
    <citation type="submission" date="2021-01" db="EMBL/GenBank/DDBJ databases">
        <authorList>
            <person name="Corre E."/>
            <person name="Pelletier E."/>
            <person name="Niang G."/>
            <person name="Scheremetjew M."/>
            <person name="Finn R."/>
            <person name="Kale V."/>
            <person name="Holt S."/>
            <person name="Cochrane G."/>
            <person name="Meng A."/>
            <person name="Brown T."/>
            <person name="Cohen L."/>
        </authorList>
    </citation>
    <scope>NUCLEOTIDE SEQUENCE</scope>
    <source>
        <strain evidence="2">NIES-2562</strain>
    </source>
</reference>
<feature type="region of interest" description="Disordered" evidence="1">
    <location>
        <begin position="1"/>
        <end position="80"/>
    </location>
</feature>
<evidence type="ECO:0000313" key="2">
    <source>
        <dbReference type="EMBL" id="CAE0250778.1"/>
    </source>
</evidence>
<gene>
    <name evidence="2" type="ORF">PBIL07802_LOCUS12983</name>
</gene>
<dbReference type="EMBL" id="HBIB01020064">
    <property type="protein sequence ID" value="CAE0250778.1"/>
    <property type="molecule type" value="Transcribed_RNA"/>
</dbReference>
<dbReference type="AlphaFoldDB" id="A0A7S3DA79"/>